<dbReference type="EMBL" id="RQYT01000049">
    <property type="protein sequence ID" value="RRD48219.1"/>
    <property type="molecule type" value="Genomic_DNA"/>
</dbReference>
<dbReference type="OrthoDB" id="9814826at2"/>
<sequence length="294" mass="31441">MMAVTVATVTATQRVSPGFQRITFTTDPTFGGPGPVFDQRIKVVLPGASGPFRPEGSDWFDAWQRVPVEERGAMRTYSIRAMEQSAEATRVVIDFALHESPEGSGPATRWARAARVGDEVTLAGPHRDAPRLGVEFAPGGAERVVLAGDETAAPAIARILEDLPADARGAALIEVDSAADQLPIEAPEGMSVEWLPREGGEHGVRLIPSLLALVPGAAAAGEAGPDPDDIWETPTYSGLGEELAEAAPRSGTYWWIAGEAGVVARLRRALVREHGIERSRVAFMGYWKRGRAME</sequence>
<dbReference type="PANTHER" id="PTHR30157:SF0">
    <property type="entry name" value="NADPH-DEPENDENT FERRIC-CHELATE REDUCTASE"/>
    <property type="match status" value="1"/>
</dbReference>
<dbReference type="InterPro" id="IPR007037">
    <property type="entry name" value="SIP_rossman_dom"/>
</dbReference>
<dbReference type="Pfam" id="PF04954">
    <property type="entry name" value="SIP"/>
    <property type="match status" value="1"/>
</dbReference>
<name>A0A3P1WNK5_9ACTN</name>
<dbReference type="SUPFAM" id="SSF63380">
    <property type="entry name" value="Riboflavin synthase domain-like"/>
    <property type="match status" value="1"/>
</dbReference>
<dbReference type="Gene3D" id="3.40.50.80">
    <property type="entry name" value="Nucleotide-binding domain of ferredoxin-NADP reductase (FNR) module"/>
    <property type="match status" value="1"/>
</dbReference>
<dbReference type="GO" id="GO:0016491">
    <property type="term" value="F:oxidoreductase activity"/>
    <property type="evidence" value="ECO:0007669"/>
    <property type="project" value="InterPro"/>
</dbReference>
<dbReference type="InterPro" id="IPR013113">
    <property type="entry name" value="SIP_FAD-bd"/>
</dbReference>
<dbReference type="CDD" id="cd06193">
    <property type="entry name" value="siderophore_interacting"/>
    <property type="match status" value="1"/>
</dbReference>
<dbReference type="PROSITE" id="PS51384">
    <property type="entry name" value="FAD_FR"/>
    <property type="match status" value="1"/>
</dbReference>
<evidence type="ECO:0000313" key="2">
    <source>
        <dbReference type="EMBL" id="RRD48219.1"/>
    </source>
</evidence>
<dbReference type="RefSeq" id="WP_125229064.1">
    <property type="nucleotide sequence ID" value="NZ_RQYT01000049.1"/>
</dbReference>
<dbReference type="AlphaFoldDB" id="A0A3P1WNK5"/>
<accession>A0A3P1WNK5</accession>
<feature type="domain" description="FAD-binding FR-type" evidence="1">
    <location>
        <begin position="2"/>
        <end position="132"/>
    </location>
</feature>
<dbReference type="InterPro" id="IPR039374">
    <property type="entry name" value="SIP_fam"/>
</dbReference>
<dbReference type="InterPro" id="IPR017927">
    <property type="entry name" value="FAD-bd_FR_type"/>
</dbReference>
<comment type="caution">
    <text evidence="2">The sequence shown here is derived from an EMBL/GenBank/DDBJ whole genome shotgun (WGS) entry which is preliminary data.</text>
</comment>
<gene>
    <name evidence="2" type="ORF">EII35_13890</name>
</gene>
<reference evidence="2 3" key="1">
    <citation type="submission" date="2018-11" db="EMBL/GenBank/DDBJ databases">
        <title>Genomes From Bacteria Associated with the Canine Oral Cavity: a Test Case for Automated Genome-Based Taxonomic Assignment.</title>
        <authorList>
            <person name="Coil D.A."/>
            <person name="Jospin G."/>
            <person name="Darling A.E."/>
            <person name="Wallis C."/>
            <person name="Davis I.J."/>
            <person name="Harris S."/>
            <person name="Eisen J.A."/>
            <person name="Holcombe L.J."/>
            <person name="O'Flynn C."/>
        </authorList>
    </citation>
    <scope>NUCLEOTIDE SEQUENCE [LARGE SCALE GENOMIC DNA]</scope>
    <source>
        <strain evidence="2 3">OH2822_COT-296</strain>
    </source>
</reference>
<dbReference type="Gene3D" id="2.40.30.10">
    <property type="entry name" value="Translation factors"/>
    <property type="match status" value="1"/>
</dbReference>
<organism evidence="2 3">
    <name type="scientific">Arachnia propionica</name>
    <dbReference type="NCBI Taxonomy" id="1750"/>
    <lineage>
        <taxon>Bacteria</taxon>
        <taxon>Bacillati</taxon>
        <taxon>Actinomycetota</taxon>
        <taxon>Actinomycetes</taxon>
        <taxon>Propionibacteriales</taxon>
        <taxon>Propionibacteriaceae</taxon>
        <taxon>Arachnia</taxon>
    </lineage>
</organism>
<dbReference type="Pfam" id="PF08021">
    <property type="entry name" value="FAD_binding_9"/>
    <property type="match status" value="1"/>
</dbReference>
<dbReference type="Proteomes" id="UP000280935">
    <property type="component" value="Unassembled WGS sequence"/>
</dbReference>
<protein>
    <submittedName>
        <fullName evidence="2">Siderophore-interacting protein</fullName>
    </submittedName>
</protein>
<evidence type="ECO:0000259" key="1">
    <source>
        <dbReference type="PROSITE" id="PS51384"/>
    </source>
</evidence>
<dbReference type="InterPro" id="IPR017938">
    <property type="entry name" value="Riboflavin_synthase-like_b-brl"/>
</dbReference>
<evidence type="ECO:0000313" key="3">
    <source>
        <dbReference type="Proteomes" id="UP000280935"/>
    </source>
</evidence>
<proteinExistence type="predicted"/>
<dbReference type="PANTHER" id="PTHR30157">
    <property type="entry name" value="FERRIC REDUCTASE, NADPH-DEPENDENT"/>
    <property type="match status" value="1"/>
</dbReference>
<dbReference type="InterPro" id="IPR039261">
    <property type="entry name" value="FNR_nucleotide-bd"/>
</dbReference>